<dbReference type="GO" id="GO:0003700">
    <property type="term" value="F:DNA-binding transcription factor activity"/>
    <property type="evidence" value="ECO:0007669"/>
    <property type="project" value="InterPro"/>
</dbReference>
<protein>
    <submittedName>
        <fullName evidence="5">AraC-type DNA-binding domain-containing protein-like protein</fullName>
    </submittedName>
</protein>
<dbReference type="PANTHER" id="PTHR43280">
    <property type="entry name" value="ARAC-FAMILY TRANSCRIPTIONAL REGULATOR"/>
    <property type="match status" value="1"/>
</dbReference>
<proteinExistence type="predicted"/>
<evidence type="ECO:0000313" key="6">
    <source>
        <dbReference type="Proteomes" id="UP000002015"/>
    </source>
</evidence>
<evidence type="ECO:0000256" key="1">
    <source>
        <dbReference type="ARBA" id="ARBA00023015"/>
    </source>
</evidence>
<name>A8FT39_SHESH</name>
<dbReference type="HOGENOM" id="CLU_899860_0_0_6"/>
<evidence type="ECO:0000259" key="4">
    <source>
        <dbReference type="PROSITE" id="PS01124"/>
    </source>
</evidence>
<dbReference type="GO" id="GO:0043565">
    <property type="term" value="F:sequence-specific DNA binding"/>
    <property type="evidence" value="ECO:0007669"/>
    <property type="project" value="InterPro"/>
</dbReference>
<dbReference type="PANTHER" id="PTHR43280:SF28">
    <property type="entry name" value="HTH-TYPE TRANSCRIPTIONAL ACTIVATOR RHAS"/>
    <property type="match status" value="1"/>
</dbReference>
<evidence type="ECO:0000256" key="3">
    <source>
        <dbReference type="ARBA" id="ARBA00023163"/>
    </source>
</evidence>
<reference evidence="5 6" key="1">
    <citation type="submission" date="2007-08" db="EMBL/GenBank/DDBJ databases">
        <title>Complete sequence of Shewanella sediminis HAW-EB3.</title>
        <authorList>
            <consortium name="US DOE Joint Genome Institute"/>
            <person name="Copeland A."/>
            <person name="Lucas S."/>
            <person name="Lapidus A."/>
            <person name="Barry K."/>
            <person name="Glavina del Rio T."/>
            <person name="Dalin E."/>
            <person name="Tice H."/>
            <person name="Pitluck S."/>
            <person name="Chertkov O."/>
            <person name="Brettin T."/>
            <person name="Bruce D."/>
            <person name="Detter J.C."/>
            <person name="Han C."/>
            <person name="Schmutz J."/>
            <person name="Larimer F."/>
            <person name="Land M."/>
            <person name="Hauser L."/>
            <person name="Kyrpides N."/>
            <person name="Kim E."/>
            <person name="Zhao J.-S."/>
            <person name="Richardson P."/>
        </authorList>
    </citation>
    <scope>NUCLEOTIDE SEQUENCE [LARGE SCALE GENOMIC DNA]</scope>
    <source>
        <strain evidence="5 6">HAW-EB3</strain>
    </source>
</reference>
<keyword evidence="3" id="KW-0804">Transcription</keyword>
<dbReference type="InterPro" id="IPR009057">
    <property type="entry name" value="Homeodomain-like_sf"/>
</dbReference>
<evidence type="ECO:0000313" key="5">
    <source>
        <dbReference type="EMBL" id="ABV36012.1"/>
    </source>
</evidence>
<keyword evidence="2 5" id="KW-0238">DNA-binding</keyword>
<organism evidence="5 6">
    <name type="scientific">Shewanella sediminis (strain HAW-EB3)</name>
    <dbReference type="NCBI Taxonomy" id="425104"/>
    <lineage>
        <taxon>Bacteria</taxon>
        <taxon>Pseudomonadati</taxon>
        <taxon>Pseudomonadota</taxon>
        <taxon>Gammaproteobacteria</taxon>
        <taxon>Alteromonadales</taxon>
        <taxon>Shewanellaceae</taxon>
        <taxon>Shewanella</taxon>
    </lineage>
</organism>
<sequence length="309" mass="35485">MMTKLVIEYCEVTGFAIPEDYHHLKHLNDFDLIGYNVLLELLNTIENNSDNNIFFVELLPFIKRRFIPYLSQHLRDTSSSAQILNGLLNTFPNKSASVDWKIIHSKTEIELVSKRPSLMSSSSKYCDIYLYSFMLELLVENEAASGKDILSVKLPFERSHYAKYVDIFENVEFESNHMSILVRKPERETYEPESRTIELPNLTLIDQVTAAANTIDVNTLNLKSLSSLIGISERNLQRKLCSAGKKPTAIIKSVKFSRARQNLIRNKGCVKRTAYECGYTDLSNFTRLFVNITGLPPREYVKANTHLFR</sequence>
<gene>
    <name evidence="5" type="ordered locus">Ssed_1401</name>
</gene>
<evidence type="ECO:0000256" key="2">
    <source>
        <dbReference type="ARBA" id="ARBA00023125"/>
    </source>
</evidence>
<dbReference type="KEGG" id="sse:Ssed_1401"/>
<dbReference type="SUPFAM" id="SSF46689">
    <property type="entry name" value="Homeodomain-like"/>
    <property type="match status" value="1"/>
</dbReference>
<dbReference type="InterPro" id="IPR018060">
    <property type="entry name" value="HTH_AraC"/>
</dbReference>
<dbReference type="Gene3D" id="1.10.10.60">
    <property type="entry name" value="Homeodomain-like"/>
    <property type="match status" value="1"/>
</dbReference>
<dbReference type="EMBL" id="CP000821">
    <property type="protein sequence ID" value="ABV36012.1"/>
    <property type="molecule type" value="Genomic_DNA"/>
</dbReference>
<dbReference type="STRING" id="425104.Ssed_1401"/>
<dbReference type="PROSITE" id="PS01124">
    <property type="entry name" value="HTH_ARAC_FAMILY_2"/>
    <property type="match status" value="1"/>
</dbReference>
<dbReference type="SMART" id="SM00342">
    <property type="entry name" value="HTH_ARAC"/>
    <property type="match status" value="1"/>
</dbReference>
<keyword evidence="1" id="KW-0805">Transcription regulation</keyword>
<dbReference type="AlphaFoldDB" id="A8FT39"/>
<accession>A8FT39</accession>
<dbReference type="Proteomes" id="UP000002015">
    <property type="component" value="Chromosome"/>
</dbReference>
<dbReference type="Pfam" id="PF12833">
    <property type="entry name" value="HTH_18"/>
    <property type="match status" value="1"/>
</dbReference>
<keyword evidence="6" id="KW-1185">Reference proteome</keyword>
<feature type="domain" description="HTH araC/xylS-type" evidence="4">
    <location>
        <begin position="206"/>
        <end position="303"/>
    </location>
</feature>